<reference evidence="2" key="1">
    <citation type="submission" date="2018-05" db="EMBL/GenBank/DDBJ databases">
        <authorList>
            <person name="Lanie J.A."/>
            <person name="Ng W.-L."/>
            <person name="Kazmierczak K.M."/>
            <person name="Andrzejewski T.M."/>
            <person name="Davidsen T.M."/>
            <person name="Wayne K.J."/>
            <person name="Tettelin H."/>
            <person name="Glass J.I."/>
            <person name="Rusch D."/>
            <person name="Podicherti R."/>
            <person name="Tsui H.-C.T."/>
            <person name="Winkler M.E."/>
        </authorList>
    </citation>
    <scope>NUCLEOTIDE SEQUENCE</scope>
</reference>
<evidence type="ECO:0000259" key="1">
    <source>
        <dbReference type="Pfam" id="PF01571"/>
    </source>
</evidence>
<dbReference type="PANTHER" id="PTHR43757">
    <property type="entry name" value="AMINOMETHYLTRANSFERASE"/>
    <property type="match status" value="1"/>
</dbReference>
<feature type="domain" description="GCVT N-terminal" evidence="1">
    <location>
        <begin position="14"/>
        <end position="58"/>
    </location>
</feature>
<proteinExistence type="predicted"/>
<name>A0A381WBP2_9ZZZZ</name>
<dbReference type="EMBL" id="UINC01011305">
    <property type="protein sequence ID" value="SVA49956.1"/>
    <property type="molecule type" value="Genomic_DNA"/>
</dbReference>
<dbReference type="Pfam" id="PF01571">
    <property type="entry name" value="GCV_T"/>
    <property type="match status" value="1"/>
</dbReference>
<gene>
    <name evidence="2" type="ORF">METZ01_LOCUS102810</name>
</gene>
<dbReference type="InterPro" id="IPR028896">
    <property type="entry name" value="GcvT/YgfZ/DmdA"/>
</dbReference>
<feature type="non-terminal residue" evidence="2">
    <location>
        <position position="58"/>
    </location>
</feature>
<dbReference type="SUPFAM" id="SSF103025">
    <property type="entry name" value="Folate-binding domain"/>
    <property type="match status" value="1"/>
</dbReference>
<dbReference type="AlphaFoldDB" id="A0A381WBP2"/>
<sequence>MMTDKPLRKTALNSCHSDSGARLVPFAGWEMPIQYSGIFDEVKAVRSSAGIFDVSHMG</sequence>
<accession>A0A381WBP2</accession>
<evidence type="ECO:0000313" key="2">
    <source>
        <dbReference type="EMBL" id="SVA49956.1"/>
    </source>
</evidence>
<protein>
    <recommendedName>
        <fullName evidence="1">GCVT N-terminal domain-containing protein</fullName>
    </recommendedName>
</protein>
<dbReference type="InterPro" id="IPR006222">
    <property type="entry name" value="GCVT_N"/>
</dbReference>
<dbReference type="InterPro" id="IPR027266">
    <property type="entry name" value="TrmE/GcvT-like"/>
</dbReference>
<dbReference type="Gene3D" id="3.30.1360.120">
    <property type="entry name" value="Probable tRNA modification gtpase trme, domain 1"/>
    <property type="match status" value="1"/>
</dbReference>
<dbReference type="PANTHER" id="PTHR43757:SF2">
    <property type="entry name" value="AMINOMETHYLTRANSFERASE, MITOCHONDRIAL"/>
    <property type="match status" value="1"/>
</dbReference>
<organism evidence="2">
    <name type="scientific">marine metagenome</name>
    <dbReference type="NCBI Taxonomy" id="408172"/>
    <lineage>
        <taxon>unclassified sequences</taxon>
        <taxon>metagenomes</taxon>
        <taxon>ecological metagenomes</taxon>
    </lineage>
</organism>